<gene>
    <name evidence="2" type="ORF">E2C01_092532</name>
</gene>
<name>A0A5B7JW19_PORTR</name>
<feature type="compositionally biased region" description="Basic and acidic residues" evidence="1">
    <location>
        <begin position="1"/>
        <end position="12"/>
    </location>
</feature>
<protein>
    <submittedName>
        <fullName evidence="2">Uncharacterized protein</fullName>
    </submittedName>
</protein>
<reference evidence="2 3" key="1">
    <citation type="submission" date="2019-05" db="EMBL/GenBank/DDBJ databases">
        <title>Another draft genome of Portunus trituberculatus and its Hox gene families provides insights of decapod evolution.</title>
        <authorList>
            <person name="Jeong J.-H."/>
            <person name="Song I."/>
            <person name="Kim S."/>
            <person name="Choi T."/>
            <person name="Kim D."/>
            <person name="Ryu S."/>
            <person name="Kim W."/>
        </authorList>
    </citation>
    <scope>NUCLEOTIDE SEQUENCE [LARGE SCALE GENOMIC DNA]</scope>
    <source>
        <tissue evidence="2">Muscle</tissue>
    </source>
</reference>
<dbReference type="Proteomes" id="UP000324222">
    <property type="component" value="Unassembled WGS sequence"/>
</dbReference>
<sequence length="78" mass="8447">MEGVRERERERGSGSGKGTLHGCALNCIKASLGVDVQVLWLTGRLQDVGGGKPRGLIGMKSRHKKGCVFIETIVRIKD</sequence>
<keyword evidence="3" id="KW-1185">Reference proteome</keyword>
<proteinExistence type="predicted"/>
<feature type="region of interest" description="Disordered" evidence="1">
    <location>
        <begin position="1"/>
        <end position="21"/>
    </location>
</feature>
<accession>A0A5B7JW19</accession>
<evidence type="ECO:0000256" key="1">
    <source>
        <dbReference type="SAM" id="MobiDB-lite"/>
    </source>
</evidence>
<organism evidence="2 3">
    <name type="scientific">Portunus trituberculatus</name>
    <name type="common">Swimming crab</name>
    <name type="synonym">Neptunus trituberculatus</name>
    <dbReference type="NCBI Taxonomy" id="210409"/>
    <lineage>
        <taxon>Eukaryota</taxon>
        <taxon>Metazoa</taxon>
        <taxon>Ecdysozoa</taxon>
        <taxon>Arthropoda</taxon>
        <taxon>Crustacea</taxon>
        <taxon>Multicrustacea</taxon>
        <taxon>Malacostraca</taxon>
        <taxon>Eumalacostraca</taxon>
        <taxon>Eucarida</taxon>
        <taxon>Decapoda</taxon>
        <taxon>Pleocyemata</taxon>
        <taxon>Brachyura</taxon>
        <taxon>Eubrachyura</taxon>
        <taxon>Portunoidea</taxon>
        <taxon>Portunidae</taxon>
        <taxon>Portuninae</taxon>
        <taxon>Portunus</taxon>
    </lineage>
</organism>
<dbReference type="EMBL" id="VSRR010109079">
    <property type="protein sequence ID" value="MPC97228.1"/>
    <property type="molecule type" value="Genomic_DNA"/>
</dbReference>
<dbReference type="AlphaFoldDB" id="A0A5B7JW19"/>
<evidence type="ECO:0000313" key="2">
    <source>
        <dbReference type="EMBL" id="MPC97228.1"/>
    </source>
</evidence>
<comment type="caution">
    <text evidence="2">The sequence shown here is derived from an EMBL/GenBank/DDBJ whole genome shotgun (WGS) entry which is preliminary data.</text>
</comment>
<evidence type="ECO:0000313" key="3">
    <source>
        <dbReference type="Proteomes" id="UP000324222"/>
    </source>
</evidence>